<dbReference type="PANTHER" id="PTHR33371:SF4">
    <property type="entry name" value="INTERMEMBRANE PHOSPHOLIPID TRANSPORT SYSTEM BINDING PROTEIN MLAD"/>
    <property type="match status" value="1"/>
</dbReference>
<dbReference type="Pfam" id="PF02470">
    <property type="entry name" value="MlaD"/>
    <property type="match status" value="1"/>
</dbReference>
<dbReference type="InterPro" id="IPR052336">
    <property type="entry name" value="MlaD_Phospholipid_Transporter"/>
</dbReference>
<name>A0A956NFZ2_UNCEI</name>
<evidence type="ECO:0000256" key="1">
    <source>
        <dbReference type="SAM" id="Coils"/>
    </source>
</evidence>
<evidence type="ECO:0000313" key="4">
    <source>
        <dbReference type="EMBL" id="MCA9758214.1"/>
    </source>
</evidence>
<gene>
    <name evidence="4" type="ORF">KDA27_20635</name>
</gene>
<keyword evidence="1" id="KW-0175">Coiled coil</keyword>
<reference evidence="4" key="1">
    <citation type="submission" date="2020-04" db="EMBL/GenBank/DDBJ databases">
        <authorList>
            <person name="Zhang T."/>
        </authorList>
    </citation>
    <scope>NUCLEOTIDE SEQUENCE</scope>
    <source>
        <strain evidence="4">HKST-UBA02</strain>
    </source>
</reference>
<dbReference type="InterPro" id="IPR003399">
    <property type="entry name" value="Mce/MlaD"/>
</dbReference>
<dbReference type="AlphaFoldDB" id="A0A956NFZ2"/>
<protein>
    <submittedName>
        <fullName evidence="4">MCE family protein</fullName>
    </submittedName>
</protein>
<feature type="chain" id="PRO_5037775141" evidence="2">
    <location>
        <begin position="36"/>
        <end position="231"/>
    </location>
</feature>
<evidence type="ECO:0000313" key="5">
    <source>
        <dbReference type="Proteomes" id="UP000739538"/>
    </source>
</evidence>
<evidence type="ECO:0000259" key="3">
    <source>
        <dbReference type="Pfam" id="PF02470"/>
    </source>
</evidence>
<reference evidence="4" key="2">
    <citation type="journal article" date="2021" name="Microbiome">
        <title>Successional dynamics and alternative stable states in a saline activated sludge microbial community over 9 years.</title>
        <authorList>
            <person name="Wang Y."/>
            <person name="Ye J."/>
            <person name="Ju F."/>
            <person name="Liu L."/>
            <person name="Boyd J.A."/>
            <person name="Deng Y."/>
            <person name="Parks D.H."/>
            <person name="Jiang X."/>
            <person name="Yin X."/>
            <person name="Woodcroft B.J."/>
            <person name="Tyson G.W."/>
            <person name="Hugenholtz P."/>
            <person name="Polz M.F."/>
            <person name="Zhang T."/>
        </authorList>
    </citation>
    <scope>NUCLEOTIDE SEQUENCE</scope>
    <source>
        <strain evidence="4">HKST-UBA02</strain>
    </source>
</reference>
<feature type="signal peptide" evidence="2">
    <location>
        <begin position="1"/>
        <end position="35"/>
    </location>
</feature>
<comment type="caution">
    <text evidence="4">The sequence shown here is derived from an EMBL/GenBank/DDBJ whole genome shotgun (WGS) entry which is preliminary data.</text>
</comment>
<evidence type="ECO:0000256" key="2">
    <source>
        <dbReference type="SAM" id="SignalP"/>
    </source>
</evidence>
<dbReference type="PANTHER" id="PTHR33371">
    <property type="entry name" value="INTERMEMBRANE PHOSPHOLIPID TRANSPORT SYSTEM BINDING PROTEIN MLAD-RELATED"/>
    <property type="match status" value="1"/>
</dbReference>
<organism evidence="4 5">
    <name type="scientific">Eiseniibacteriota bacterium</name>
    <dbReference type="NCBI Taxonomy" id="2212470"/>
    <lineage>
        <taxon>Bacteria</taxon>
        <taxon>Candidatus Eiseniibacteriota</taxon>
    </lineage>
</organism>
<dbReference type="EMBL" id="JAGQHS010000151">
    <property type="protein sequence ID" value="MCA9758214.1"/>
    <property type="molecule type" value="Genomic_DNA"/>
</dbReference>
<sequence length="231" mass="25039">MTESISGRTARAALGRLASLTCGLAALLLFAACQAGGGGTELTVLYPSASGLEEGAEVRMSDFQIGTVSSIDLEPDGQVAVRVKVLPKYGSHVTEGSELRIKRRSVADATRYIEVKPGTGEPLADGARIEGMLTLEDRLRSLGKGWVDSVEELDVKAQFDELTEAAKDAAEEGLDEWEKRRPELEAEAKELLKRLEEDGSSAVDRLRKEIQEYLDEIEKEAESENGKGETI</sequence>
<dbReference type="Proteomes" id="UP000739538">
    <property type="component" value="Unassembled WGS sequence"/>
</dbReference>
<proteinExistence type="predicted"/>
<keyword evidence="2" id="KW-0732">Signal</keyword>
<feature type="coiled-coil region" evidence="1">
    <location>
        <begin position="167"/>
        <end position="227"/>
    </location>
</feature>
<feature type="domain" description="Mce/MlaD" evidence="3">
    <location>
        <begin position="39"/>
        <end position="118"/>
    </location>
</feature>
<accession>A0A956NFZ2</accession>